<dbReference type="Proteomes" id="UP000570595">
    <property type="component" value="Unassembled WGS sequence"/>
</dbReference>
<dbReference type="PANTHER" id="PTHR43191">
    <property type="entry name" value="RRNA METHYLTRANSFERASE 3"/>
    <property type="match status" value="1"/>
</dbReference>
<dbReference type="GO" id="GO:0003723">
    <property type="term" value="F:RNA binding"/>
    <property type="evidence" value="ECO:0007669"/>
    <property type="project" value="TreeGrafter"/>
</dbReference>
<dbReference type="SUPFAM" id="SSF75217">
    <property type="entry name" value="alpha/beta knot"/>
    <property type="match status" value="1"/>
</dbReference>
<evidence type="ECO:0000313" key="2">
    <source>
        <dbReference type="EMBL" id="KAF4661275.1"/>
    </source>
</evidence>
<reference evidence="2 3" key="1">
    <citation type="submission" date="2020-04" db="EMBL/GenBank/DDBJ databases">
        <title>Perkinsus olseni comparative genomics.</title>
        <authorList>
            <person name="Bogema D.R."/>
        </authorList>
    </citation>
    <scope>NUCLEOTIDE SEQUENCE [LARGE SCALE GENOMIC DNA]</scope>
    <source>
        <strain evidence="2">ATCC PRA-179</strain>
    </source>
</reference>
<comment type="caution">
    <text evidence="2">The sequence shown here is derived from an EMBL/GenBank/DDBJ whole genome shotgun (WGS) entry which is preliminary data.</text>
</comment>
<dbReference type="EMBL" id="JABAHT010000203">
    <property type="protein sequence ID" value="KAF4661275.1"/>
    <property type="molecule type" value="Genomic_DNA"/>
</dbReference>
<proteinExistence type="predicted"/>
<evidence type="ECO:0000313" key="3">
    <source>
        <dbReference type="Proteomes" id="UP000570595"/>
    </source>
</evidence>
<name>A0A7J6LPQ7_PEROL</name>
<protein>
    <submittedName>
        <fullName evidence="2">Uncharacterized protein</fullName>
    </submittedName>
</protein>
<dbReference type="PANTHER" id="PTHR43191:SF2">
    <property type="entry name" value="RRNA METHYLTRANSFERASE 3, MITOCHONDRIAL"/>
    <property type="match status" value="1"/>
</dbReference>
<organism evidence="2 3">
    <name type="scientific">Perkinsus olseni</name>
    <name type="common">Perkinsus atlanticus</name>
    <dbReference type="NCBI Taxonomy" id="32597"/>
    <lineage>
        <taxon>Eukaryota</taxon>
        <taxon>Sar</taxon>
        <taxon>Alveolata</taxon>
        <taxon>Perkinsozoa</taxon>
        <taxon>Perkinsea</taxon>
        <taxon>Perkinsida</taxon>
        <taxon>Perkinsidae</taxon>
        <taxon>Perkinsus</taxon>
    </lineage>
</organism>
<dbReference type="InterPro" id="IPR029028">
    <property type="entry name" value="Alpha/beta_knot_MTases"/>
</dbReference>
<accession>A0A7J6LPQ7</accession>
<dbReference type="AlphaFoldDB" id="A0A7J6LPQ7"/>
<dbReference type="GO" id="GO:0006412">
    <property type="term" value="P:translation"/>
    <property type="evidence" value="ECO:0007669"/>
    <property type="project" value="InterPro"/>
</dbReference>
<dbReference type="InterPro" id="IPR051259">
    <property type="entry name" value="rRNA_Methyltransferase"/>
</dbReference>
<feature type="compositionally biased region" description="Basic and acidic residues" evidence="1">
    <location>
        <begin position="969"/>
        <end position="978"/>
    </location>
</feature>
<dbReference type="SUPFAM" id="SSF50715">
    <property type="entry name" value="Ribosomal protein L25-like"/>
    <property type="match status" value="1"/>
</dbReference>
<dbReference type="Gene3D" id="3.40.1280.10">
    <property type="match status" value="1"/>
</dbReference>
<dbReference type="InterPro" id="IPR029026">
    <property type="entry name" value="tRNA_m1G_MTases_N"/>
</dbReference>
<gene>
    <name evidence="2" type="ORF">FOZ61_003391</name>
</gene>
<dbReference type="OrthoDB" id="6752799at2759"/>
<dbReference type="InterPro" id="IPR011035">
    <property type="entry name" value="Ribosomal_bL25/Gln-tRNA_synth"/>
</dbReference>
<evidence type="ECO:0000256" key="1">
    <source>
        <dbReference type="SAM" id="MobiDB-lite"/>
    </source>
</evidence>
<feature type="region of interest" description="Disordered" evidence="1">
    <location>
        <begin position="899"/>
        <end position="978"/>
    </location>
</feature>
<sequence length="1043" mass="116945">MASRRVIKSFSDPLVAELLGLANESARRVESKLCVVSGRKLLHELAENYSFKEVVSDRPLPPMCPLRYESHHVVSDKILRRVANMRSYQHNMLGTIRMPQPLERPPDTAKLLLILDGIVDAGQLGTILRSAFALKWHSIWFMPRTNADPFDHKGIRASQAVLWNMPFTYGKLDRLERSGGRRSFLSNSRVDLRFIEESSLFPAVLDTKGALIGADSSIFTTRDDKGRETDNIERREGIALLIRGPHAGLATPPRSFIRLRLEDAGGRMNLAEADLGMVASVALHEIKNNYFQHVSASPIRPSFRVAPSGGGLISGARYFSDKHRRIQRVRYPWKQDLLKMNWQYVHHEMMDYFKGRPTRDSTVELHAKAWPKFAQSPFLVSEGYVPGIIVKRGYDRKVIFKKSDIEAVAFDDDPQAHISHLFMGRMFRVIVEHEWIEDCVVVDYKAHPVNRQVFFVRFNRHIPGSITEIDIPVTLVGVFGSHAHLNRAQIDLAMPTIKLQCVGEKIPPPFLVDCSKLRMEEPYGAITLRDIMHLLPEDGTARFHPSYDLDETEIVHAYRPYSIPEQDIPEDYIDPNFVKQNKKRYHLTYSGQPAYAIMNQQQQLYEYMRRVHAQQQQQQQQQSSAVPGMVAQPGPVSPAMALQLLSRQQQMYTQQAAAFMPHTMPGMMPGAARMMPYPMGAAGMPRPGMMPFGMPPFMARQGTQQPQDSTASEIEIAMAVIEIKLGTDRLTSLKILQQVAKRQVKANRGDKMITFTVGTPPTPANPQSVCGYVALCKATGRIYVCSSSKDLANKFAMNVNNLARNRLKQLPHHRAFEMSSRAQHSSYLTAAHANTSAKGIYRVVNLVAVARFPDVVDVVKLAAAKEKILEQENCVRVHFDPSEVSSGTSVAVTIVHEVPPPVPASQPEQPASVPQSPGGDSGTPSSKRPRPEDDGLDEPELHVLMSPMNKRPRVDSSASRLSDGLGTEEPPRPPVEPRRPEIYTLIFPSGQVVIHGGTSGSIEFEEVIKKHWRDRIRPLLVQYRFKPTPTAPSSEGKCSSPET</sequence>